<evidence type="ECO:0000256" key="1">
    <source>
        <dbReference type="ARBA" id="ARBA00004232"/>
    </source>
</evidence>
<evidence type="ECO:0000313" key="15">
    <source>
        <dbReference type="EMBL" id="KAE9400420.1"/>
    </source>
</evidence>
<evidence type="ECO:0000256" key="2">
    <source>
        <dbReference type="ARBA" id="ARBA00004567"/>
    </source>
</evidence>
<dbReference type="AlphaFoldDB" id="A0A6A4HRP5"/>
<evidence type="ECO:0000256" key="11">
    <source>
        <dbReference type="ARBA" id="ARBA00023136"/>
    </source>
</evidence>
<keyword evidence="5 14" id="KW-0812">Transmembrane</keyword>
<dbReference type="Pfam" id="PF09531">
    <property type="entry name" value="Ndc1_Nup"/>
    <property type="match status" value="1"/>
</dbReference>
<dbReference type="GO" id="GO:0051028">
    <property type="term" value="P:mRNA transport"/>
    <property type="evidence" value="ECO:0007669"/>
    <property type="project" value="UniProtKB-KW"/>
</dbReference>
<comment type="similarity">
    <text evidence="3">Belongs to the NDC1 family.</text>
</comment>
<dbReference type="GO" id="GO:0070762">
    <property type="term" value="C:nuclear pore transmembrane ring"/>
    <property type="evidence" value="ECO:0007669"/>
    <property type="project" value="TreeGrafter"/>
</dbReference>
<dbReference type="InterPro" id="IPR019049">
    <property type="entry name" value="Nucleoporin_prot_Ndc1/Nup"/>
</dbReference>
<feature type="transmembrane region" description="Helical" evidence="14">
    <location>
        <begin position="46"/>
        <end position="66"/>
    </location>
</feature>
<dbReference type="GO" id="GO:0031965">
    <property type="term" value="C:nuclear membrane"/>
    <property type="evidence" value="ECO:0007669"/>
    <property type="project" value="UniProtKB-SubCell"/>
</dbReference>
<feature type="region of interest" description="Disordered" evidence="13">
    <location>
        <begin position="404"/>
        <end position="424"/>
    </location>
</feature>
<keyword evidence="8 14" id="KW-1133">Transmembrane helix</keyword>
<keyword evidence="9" id="KW-0811">Translocation</keyword>
<dbReference type="GO" id="GO:0005816">
    <property type="term" value="C:spindle pole body"/>
    <property type="evidence" value="ECO:0007669"/>
    <property type="project" value="TreeGrafter"/>
</dbReference>
<evidence type="ECO:0000256" key="4">
    <source>
        <dbReference type="ARBA" id="ARBA00022448"/>
    </source>
</evidence>
<keyword evidence="12" id="KW-0539">Nucleus</keyword>
<evidence type="ECO:0000256" key="10">
    <source>
        <dbReference type="ARBA" id="ARBA00023132"/>
    </source>
</evidence>
<proteinExistence type="inferred from homology"/>
<dbReference type="GO" id="GO:0070631">
    <property type="term" value="P:spindle pole body localization"/>
    <property type="evidence" value="ECO:0007669"/>
    <property type="project" value="TreeGrafter"/>
</dbReference>
<evidence type="ECO:0000256" key="3">
    <source>
        <dbReference type="ARBA" id="ARBA00005760"/>
    </source>
</evidence>
<evidence type="ECO:0008006" key="17">
    <source>
        <dbReference type="Google" id="ProtNLM"/>
    </source>
</evidence>
<accession>A0A6A4HRP5</accession>
<gene>
    <name evidence="15" type="ORF">BT96DRAFT_881226</name>
</gene>
<keyword evidence="10" id="KW-0906">Nuclear pore complex</keyword>
<evidence type="ECO:0000256" key="13">
    <source>
        <dbReference type="SAM" id="MobiDB-lite"/>
    </source>
</evidence>
<evidence type="ECO:0000256" key="12">
    <source>
        <dbReference type="ARBA" id="ARBA00023242"/>
    </source>
</evidence>
<dbReference type="EMBL" id="ML769456">
    <property type="protein sequence ID" value="KAE9400420.1"/>
    <property type="molecule type" value="Genomic_DNA"/>
</dbReference>
<evidence type="ECO:0000256" key="5">
    <source>
        <dbReference type="ARBA" id="ARBA00022692"/>
    </source>
</evidence>
<reference evidence="15" key="1">
    <citation type="journal article" date="2019" name="Environ. Microbiol.">
        <title>Fungal ecological strategies reflected in gene transcription - a case study of two litter decomposers.</title>
        <authorList>
            <person name="Barbi F."/>
            <person name="Kohler A."/>
            <person name="Barry K."/>
            <person name="Baskaran P."/>
            <person name="Daum C."/>
            <person name="Fauchery L."/>
            <person name="Ihrmark K."/>
            <person name="Kuo A."/>
            <person name="LaButti K."/>
            <person name="Lipzen A."/>
            <person name="Morin E."/>
            <person name="Grigoriev I.V."/>
            <person name="Henrissat B."/>
            <person name="Lindahl B."/>
            <person name="Martin F."/>
        </authorList>
    </citation>
    <scope>NUCLEOTIDE SEQUENCE</scope>
    <source>
        <strain evidence="15">JB14</strain>
    </source>
</reference>
<feature type="region of interest" description="Disordered" evidence="13">
    <location>
        <begin position="1"/>
        <end position="23"/>
    </location>
</feature>
<organism evidence="15 16">
    <name type="scientific">Gymnopus androsaceus JB14</name>
    <dbReference type="NCBI Taxonomy" id="1447944"/>
    <lineage>
        <taxon>Eukaryota</taxon>
        <taxon>Fungi</taxon>
        <taxon>Dikarya</taxon>
        <taxon>Basidiomycota</taxon>
        <taxon>Agaricomycotina</taxon>
        <taxon>Agaricomycetes</taxon>
        <taxon>Agaricomycetidae</taxon>
        <taxon>Agaricales</taxon>
        <taxon>Marasmiineae</taxon>
        <taxon>Omphalotaceae</taxon>
        <taxon>Gymnopus</taxon>
    </lineage>
</organism>
<keyword evidence="4" id="KW-0813">Transport</keyword>
<dbReference type="PANTHER" id="PTHR13269">
    <property type="entry name" value="NUCLEOPORIN NDC1"/>
    <property type="match status" value="1"/>
</dbReference>
<feature type="transmembrane region" description="Helical" evidence="14">
    <location>
        <begin position="136"/>
        <end position="157"/>
    </location>
</feature>
<dbReference type="Proteomes" id="UP000799118">
    <property type="component" value="Unassembled WGS sequence"/>
</dbReference>
<protein>
    <recommendedName>
        <fullName evidence="17">Nucleoporin protein Ndc1-Nup</fullName>
    </recommendedName>
</protein>
<evidence type="ECO:0000313" key="16">
    <source>
        <dbReference type="Proteomes" id="UP000799118"/>
    </source>
</evidence>
<evidence type="ECO:0000256" key="9">
    <source>
        <dbReference type="ARBA" id="ARBA00023010"/>
    </source>
</evidence>
<comment type="subcellular location">
    <subcellularLocation>
        <location evidence="1">Nucleus membrane</location>
        <topology evidence="1">Multi-pass membrane protein</topology>
    </subcellularLocation>
    <subcellularLocation>
        <location evidence="2">Nucleus</location>
        <location evidence="2">Nuclear pore complex</location>
    </subcellularLocation>
</comment>
<feature type="transmembrane region" description="Helical" evidence="14">
    <location>
        <begin position="177"/>
        <end position="200"/>
    </location>
</feature>
<dbReference type="GO" id="GO:0006999">
    <property type="term" value="P:nuclear pore organization"/>
    <property type="evidence" value="ECO:0007669"/>
    <property type="project" value="TreeGrafter"/>
</dbReference>
<feature type="compositionally biased region" description="Pro residues" evidence="13">
    <location>
        <begin position="406"/>
        <end position="418"/>
    </location>
</feature>
<evidence type="ECO:0000256" key="6">
    <source>
        <dbReference type="ARBA" id="ARBA00022816"/>
    </source>
</evidence>
<evidence type="ECO:0000256" key="7">
    <source>
        <dbReference type="ARBA" id="ARBA00022927"/>
    </source>
</evidence>
<keyword evidence="7" id="KW-0653">Protein transport</keyword>
<name>A0A6A4HRP5_9AGAR</name>
<evidence type="ECO:0000256" key="14">
    <source>
        <dbReference type="SAM" id="Phobius"/>
    </source>
</evidence>
<feature type="transmembrane region" description="Helical" evidence="14">
    <location>
        <begin position="221"/>
        <end position="242"/>
    </location>
</feature>
<dbReference type="PANTHER" id="PTHR13269:SF6">
    <property type="entry name" value="NUCLEOPORIN NDC1"/>
    <property type="match status" value="1"/>
</dbReference>
<keyword evidence="16" id="KW-1185">Reference proteome</keyword>
<feature type="transmembrane region" description="Helical" evidence="14">
    <location>
        <begin position="86"/>
        <end position="104"/>
    </location>
</feature>
<keyword evidence="6" id="KW-0509">mRNA transport</keyword>
<evidence type="ECO:0000256" key="8">
    <source>
        <dbReference type="ARBA" id="ARBA00022989"/>
    </source>
</evidence>
<sequence>MSRTSTPLRAIPSNLANRGSPSLPPASQIYEPLIKSILRQRLTNRIFALSIACCWLETILWTIWGIGGRNTVGLKALLTVPFLPSTLAVAAVTWLAVVVPVVVVRKIHLTAPRTIASSPAKIWDSAQSKNSTKYALMVYSASAVAATVLHVLLAYVHEPKVHGDPRILLFVKSKSHPYYLNGRLLFLLLCQLTLAFGSLLRNVMLDRFVFRWFLPPFQYRLNFFELLRVIIVVTVFTSTSLLCASLGFATIRMCLPIIYKLPILPLFLRPFTGHFTRGSLTLMLPFSHFGLLFRAWFLGFTTLFLWEISELLFDVLIPQPISVSHLVADPSVALISGLASSDKVMKFFALLELKTLASDDSPVASTRRSDLFADQKYSPTQWSQLCRECLLLLGNDYQLFLRKGAPAPPAPTPTPAPQIEPKIPLTPTPLLRKEIFRKEKSSPIRTVLESFASDGSFAQALDEGAESIHMPEIIKSVEGTVLPQLEKSKEEVVKSVSGATTGTVAKFTGVLSGGIEGIVDHYAPAVVSGTLRHWREWWREERLSKTVEGCVPFKELNVLTIEVLSHLVCASLSEDRYGVVQRDTPKILEAMLSFLSAVEEYQIEINALYKAPSLDENLPPLEIVQREFKRLEVEKANEPLGLVGNALKEGVAQIVRTFGDKLLAFKFPPRTANKLQGFLDYCN</sequence>
<keyword evidence="11 14" id="KW-0472">Membrane</keyword>
<dbReference type="GO" id="GO:0030674">
    <property type="term" value="F:protein-macromolecule adaptor activity"/>
    <property type="evidence" value="ECO:0007669"/>
    <property type="project" value="TreeGrafter"/>
</dbReference>
<dbReference type="GO" id="GO:0015031">
    <property type="term" value="P:protein transport"/>
    <property type="evidence" value="ECO:0007669"/>
    <property type="project" value="UniProtKB-KW"/>
</dbReference>
<dbReference type="OrthoDB" id="67850at2759"/>